<gene>
    <name evidence="1" type="ORF">ACEZDJ_38255</name>
</gene>
<dbReference type="Proteomes" id="UP001592528">
    <property type="component" value="Unassembled WGS sequence"/>
</dbReference>
<organism evidence="1 2">
    <name type="scientific">Streptacidiphilus cavernicola</name>
    <dbReference type="NCBI Taxonomy" id="3342716"/>
    <lineage>
        <taxon>Bacteria</taxon>
        <taxon>Bacillati</taxon>
        <taxon>Actinomycetota</taxon>
        <taxon>Actinomycetes</taxon>
        <taxon>Kitasatosporales</taxon>
        <taxon>Streptomycetaceae</taxon>
        <taxon>Streptacidiphilus</taxon>
    </lineage>
</organism>
<reference evidence="1 2" key="1">
    <citation type="submission" date="2024-09" db="EMBL/GenBank/DDBJ databases">
        <authorList>
            <person name="Lee S.D."/>
        </authorList>
    </citation>
    <scope>NUCLEOTIDE SEQUENCE [LARGE SCALE GENOMIC DNA]</scope>
    <source>
        <strain evidence="1 2">N1-5</strain>
    </source>
</reference>
<dbReference type="EMBL" id="JBHEZZ010000039">
    <property type="protein sequence ID" value="MFC1407143.1"/>
    <property type="molecule type" value="Genomic_DNA"/>
</dbReference>
<evidence type="ECO:0000313" key="1">
    <source>
        <dbReference type="EMBL" id="MFC1407143.1"/>
    </source>
</evidence>
<accession>A0ABV6V0G2</accession>
<protein>
    <submittedName>
        <fullName evidence="1">Uncharacterized protein</fullName>
    </submittedName>
</protein>
<keyword evidence="2" id="KW-1185">Reference proteome</keyword>
<sequence length="107" mass="12106">MNEAHEENDRRDVAQLLAAAGFRRAALGRFSFTTASGFYVRTNRARTERCGSHQVNILFKVRDYNPDQAALHANFCRRWSAAIADHGGWDVSYDAEYPEGGITVTRR</sequence>
<evidence type="ECO:0000313" key="2">
    <source>
        <dbReference type="Proteomes" id="UP001592528"/>
    </source>
</evidence>
<proteinExistence type="predicted"/>
<name>A0ABV6V0G2_9ACTN</name>
<dbReference type="RefSeq" id="WP_157624152.1">
    <property type="nucleotide sequence ID" value="NZ_JBHEZZ010000039.1"/>
</dbReference>
<comment type="caution">
    <text evidence="1">The sequence shown here is derived from an EMBL/GenBank/DDBJ whole genome shotgun (WGS) entry which is preliminary data.</text>
</comment>